<feature type="region of interest" description="Disordered" evidence="1">
    <location>
        <begin position="985"/>
        <end position="1017"/>
    </location>
</feature>
<feature type="region of interest" description="Disordered" evidence="1">
    <location>
        <begin position="1710"/>
        <end position="1731"/>
    </location>
</feature>
<feature type="compositionally biased region" description="Polar residues" evidence="1">
    <location>
        <begin position="563"/>
        <end position="577"/>
    </location>
</feature>
<feature type="compositionally biased region" description="Low complexity" evidence="1">
    <location>
        <begin position="1331"/>
        <end position="1343"/>
    </location>
</feature>
<feature type="compositionally biased region" description="Low complexity" evidence="1">
    <location>
        <begin position="254"/>
        <end position="265"/>
    </location>
</feature>
<feature type="region of interest" description="Disordered" evidence="1">
    <location>
        <begin position="1077"/>
        <end position="1109"/>
    </location>
</feature>
<feature type="compositionally biased region" description="Low complexity" evidence="1">
    <location>
        <begin position="1007"/>
        <end position="1017"/>
    </location>
</feature>
<dbReference type="PANTHER" id="PTHR14445">
    <property type="entry name" value="GRB10 INTERACTING GYF PROTEIN"/>
    <property type="match status" value="1"/>
</dbReference>
<feature type="compositionally biased region" description="Low complexity" evidence="1">
    <location>
        <begin position="158"/>
        <end position="193"/>
    </location>
</feature>
<feature type="region of interest" description="Disordered" evidence="1">
    <location>
        <begin position="729"/>
        <end position="883"/>
    </location>
</feature>
<dbReference type="SMART" id="SM00444">
    <property type="entry name" value="GYF"/>
    <property type="match status" value="1"/>
</dbReference>
<feature type="compositionally biased region" description="Pro residues" evidence="1">
    <location>
        <begin position="1801"/>
        <end position="1813"/>
    </location>
</feature>
<feature type="region of interest" description="Disordered" evidence="1">
    <location>
        <begin position="1440"/>
        <end position="1463"/>
    </location>
</feature>
<feature type="compositionally biased region" description="Acidic residues" evidence="1">
    <location>
        <begin position="729"/>
        <end position="740"/>
    </location>
</feature>
<evidence type="ECO:0000259" key="2">
    <source>
        <dbReference type="PROSITE" id="PS50829"/>
    </source>
</evidence>
<evidence type="ECO:0000256" key="1">
    <source>
        <dbReference type="SAM" id="MobiDB-lite"/>
    </source>
</evidence>
<feature type="compositionally biased region" description="Gly residues" evidence="1">
    <location>
        <begin position="20"/>
        <end position="32"/>
    </location>
</feature>
<dbReference type="Gene3D" id="3.30.1490.40">
    <property type="match status" value="1"/>
</dbReference>
<feature type="compositionally biased region" description="Polar residues" evidence="1">
    <location>
        <begin position="412"/>
        <end position="430"/>
    </location>
</feature>
<dbReference type="InterPro" id="IPR051640">
    <property type="entry name" value="GRB10-interact_GYF"/>
</dbReference>
<feature type="region of interest" description="Disordered" evidence="1">
    <location>
        <begin position="375"/>
        <end position="621"/>
    </location>
</feature>
<reference evidence="3" key="2">
    <citation type="journal article" date="2022" name="Res Sq">
        <title>Comparative Genomics Reveals Insights into the Divergent Evolution of Astigmatic Mites and Household Pest Adaptations.</title>
        <authorList>
            <person name="Xiong Q."/>
            <person name="Wan A.T.-Y."/>
            <person name="Liu X.-Y."/>
            <person name="Fung C.S.-H."/>
            <person name="Xiao X."/>
            <person name="Malainual N."/>
            <person name="Hou J."/>
            <person name="Wang L."/>
            <person name="Wang M."/>
            <person name="Yang K."/>
            <person name="Cui Y."/>
            <person name="Leung E."/>
            <person name="Nong W."/>
            <person name="Shin S.-K."/>
            <person name="Au S."/>
            <person name="Jeong K.Y."/>
            <person name="Chew F.T."/>
            <person name="Hui J."/>
            <person name="Leung T.F."/>
            <person name="Tungtrongchitr A."/>
            <person name="Zhong N."/>
            <person name="Liu Z."/>
            <person name="Tsui S."/>
        </authorList>
    </citation>
    <scope>NUCLEOTIDE SEQUENCE</scope>
    <source>
        <strain evidence="3">Derf</strain>
        <tissue evidence="3">Whole organism</tissue>
    </source>
</reference>
<evidence type="ECO:0000313" key="4">
    <source>
        <dbReference type="Proteomes" id="UP000790347"/>
    </source>
</evidence>
<feature type="region of interest" description="Disordered" evidence="1">
    <location>
        <begin position="1298"/>
        <end position="1375"/>
    </location>
</feature>
<proteinExistence type="predicted"/>
<feature type="region of interest" description="Disordered" evidence="1">
    <location>
        <begin position="1225"/>
        <end position="1286"/>
    </location>
</feature>
<feature type="region of interest" description="Disordered" evidence="1">
    <location>
        <begin position="1768"/>
        <end position="1851"/>
    </location>
</feature>
<feature type="region of interest" description="Disordered" evidence="1">
    <location>
        <begin position="899"/>
        <end position="964"/>
    </location>
</feature>
<feature type="compositionally biased region" description="Polar residues" evidence="1">
    <location>
        <begin position="1228"/>
        <end position="1250"/>
    </location>
</feature>
<feature type="compositionally biased region" description="Basic and acidic residues" evidence="1">
    <location>
        <begin position="468"/>
        <end position="485"/>
    </location>
</feature>
<feature type="region of interest" description="Disordered" evidence="1">
    <location>
        <begin position="318"/>
        <end position="352"/>
    </location>
</feature>
<feature type="compositionally biased region" description="Low complexity" evidence="1">
    <location>
        <begin position="217"/>
        <end position="241"/>
    </location>
</feature>
<evidence type="ECO:0000313" key="3">
    <source>
        <dbReference type="EMBL" id="KAH9522234.1"/>
    </source>
</evidence>
<accession>A0A922L707</accession>
<feature type="compositionally biased region" description="Low complexity" evidence="1">
    <location>
        <begin position="541"/>
        <end position="562"/>
    </location>
</feature>
<feature type="compositionally biased region" description="Low complexity" evidence="1">
    <location>
        <begin position="326"/>
        <end position="351"/>
    </location>
</feature>
<feature type="compositionally biased region" description="Low complexity" evidence="1">
    <location>
        <begin position="797"/>
        <end position="814"/>
    </location>
</feature>
<feature type="compositionally biased region" description="Basic and acidic residues" evidence="1">
    <location>
        <begin position="579"/>
        <end position="593"/>
    </location>
</feature>
<dbReference type="Pfam" id="PF02213">
    <property type="entry name" value="GYF"/>
    <property type="match status" value="1"/>
</dbReference>
<feature type="compositionally biased region" description="Pro residues" evidence="1">
    <location>
        <begin position="1356"/>
        <end position="1366"/>
    </location>
</feature>
<dbReference type="SUPFAM" id="SSF55277">
    <property type="entry name" value="GYF domain"/>
    <property type="match status" value="1"/>
</dbReference>
<feature type="region of interest" description="Disordered" evidence="1">
    <location>
        <begin position="2315"/>
        <end position="2346"/>
    </location>
</feature>
<feature type="compositionally biased region" description="Low complexity" evidence="1">
    <location>
        <begin position="1449"/>
        <end position="1463"/>
    </location>
</feature>
<feature type="compositionally biased region" description="Polar residues" evidence="1">
    <location>
        <begin position="489"/>
        <end position="500"/>
    </location>
</feature>
<feature type="compositionally biased region" description="Basic and acidic residues" evidence="1">
    <location>
        <begin position="641"/>
        <end position="658"/>
    </location>
</feature>
<comment type="caution">
    <text evidence="3">The sequence shown here is derived from an EMBL/GenBank/DDBJ whole genome shotgun (WGS) entry which is preliminary data.</text>
</comment>
<feature type="region of interest" description="Disordered" evidence="1">
    <location>
        <begin position="1047"/>
        <end position="1066"/>
    </location>
</feature>
<feature type="compositionally biased region" description="Low complexity" evidence="1">
    <location>
        <begin position="1555"/>
        <end position="1564"/>
    </location>
</feature>
<feature type="compositionally biased region" description="Basic and acidic residues" evidence="1">
    <location>
        <begin position="781"/>
        <end position="795"/>
    </location>
</feature>
<feature type="compositionally biased region" description="Polar residues" evidence="1">
    <location>
        <begin position="953"/>
        <end position="962"/>
    </location>
</feature>
<feature type="compositionally biased region" description="Low complexity" evidence="1">
    <location>
        <begin position="33"/>
        <end position="65"/>
    </location>
</feature>
<protein>
    <submittedName>
        <fullName evidence="3">GRB10 interacting GYF protein 1</fullName>
    </submittedName>
</protein>
<feature type="compositionally biased region" description="Low complexity" evidence="1">
    <location>
        <begin position="922"/>
        <end position="951"/>
    </location>
</feature>
<feature type="region of interest" description="Disordered" evidence="1">
    <location>
        <begin position="638"/>
        <end position="702"/>
    </location>
</feature>
<dbReference type="PANTHER" id="PTHR14445:SF36">
    <property type="entry name" value="FI03272P-RELATED"/>
    <property type="match status" value="1"/>
</dbReference>
<feature type="compositionally biased region" description="Low complexity" evidence="1">
    <location>
        <begin position="1774"/>
        <end position="1784"/>
    </location>
</feature>
<feature type="compositionally biased region" description="Polar residues" evidence="1">
    <location>
        <begin position="1834"/>
        <end position="1851"/>
    </location>
</feature>
<feature type="region of interest" description="Disordered" evidence="1">
    <location>
        <begin position="1645"/>
        <end position="1668"/>
    </location>
</feature>
<feature type="compositionally biased region" description="Low complexity" evidence="1">
    <location>
        <begin position="1929"/>
        <end position="1940"/>
    </location>
</feature>
<feature type="compositionally biased region" description="Basic and acidic residues" evidence="1">
    <location>
        <begin position="842"/>
        <end position="856"/>
    </location>
</feature>
<feature type="compositionally biased region" description="Low complexity" evidence="1">
    <location>
        <begin position="659"/>
        <end position="683"/>
    </location>
</feature>
<feature type="region of interest" description="Disordered" evidence="1">
    <location>
        <begin position="18"/>
        <end position="65"/>
    </location>
</feature>
<feature type="domain" description="GYF" evidence="2">
    <location>
        <begin position="1159"/>
        <end position="1207"/>
    </location>
</feature>
<feature type="compositionally biased region" description="Basic and acidic residues" evidence="1">
    <location>
        <begin position="1710"/>
        <end position="1721"/>
    </location>
</feature>
<sequence length="2346" mass="258688">MATTELNFGPEWIRALTDGAGIGSTNSGGGGSNNSSNSGNSGPKTFSGSSGPSSSSSNSLSTTNNTFKSASSKMFNTKSISKHHHHHDIKYRYTKEEMLSYFQQSSFLAPPKDLIQHDEVYVDDGQHPLALIELTNDEIDLMSQNINPDFVLKKSMPNESSSVINNSNNQQNNHSSGSTTTMSNNNQQQQHHGSSYKDRISKLSSSDLLRSPGGGSKLVSSSPSSSNGFITERNNTTNNTNSYPTRGGGGGSSRGSSLNNNRIGRGAGNIVFTRLSSMDSSTSNSDNNNSSAVGGIRSIGALYAGSKKYIELAASGTQRDDDNDKTLLNNTKNNSGSSSMDSSSTDNNNSSAGGAIRSIGTFYVGSKKYVELAATGTQRDDNESTLVNNSKNNNSNSSSNSSSSASLFMPSWRSSTSKTESGTNSNNPEASSTTTTTVKESVSSSWKTNSWRINDNNGSGSRSSVPIRQKDFFGDPIIDDHHDNGISRIKQSTTNNSKSGSGKPFQKRSSFTSSERDRHHLSSFPSVDGSTMLDAERDLFGGRSSSSSSATTTNAGTGSTYSDLFSRNSSSTTTPKGLNSRDRYRGGDHRGCDENNQTNSTKTMDNSKFSHYSSSSKGSGYYGRSYDRFNSRLRSGGGDGNHYHHSNDDSDFFSDRFGTRSNNSGHPHHSQQQQHHQQQQNLSNDDDGDSYRRKDSLPEWSLEDPSCIDVTRVGTFDASGAFHEALDDDLMTPLEVDNDDDGAKNNNDDQNDDEDFFGRKISKTKKNSDNKNHSTTSGKSTEVKSNEPDSNKSEIRPPSTISLSTTTTKTSSKPKPIDYFNDPSLSPNYQTKSDTKQQVLNVDDKTVSKNNDEDNRTTTSMDGNNNNNGSINKNYMMNDENIVGSGGQANSLMSMIAKRNNDSNNTGQSSNNESIGGCMDRNSVFNPTSSSSSGNNSTFSFGGTTSFGPSSAMIEQQQQPASQPVIIGGPISNPRNTVAAHLLDSSSTDNILPGSPSRTVPFKSINRDQNPNNNERNSLFMHDENLLMNDSLKFSSLLNDFNFDFGTTASNSNTNNNSTTTTGTNDSADHQLFMRLASQQQHQQPPPSNNHPFNNQDLDHHQTFDNGSTNNLLNNLANDANGQQRFNIVPSKPKDLIDDPLQQHHHQTQSVSMSTNHTMIKWFYCDPQGQTQGPFTSQEMFEWYNGGYFNPDLLVKRASDSKFTKLGELIQALGGRCPFNLIPPTPSPISVGQPQPIQQPTSVSNNNIQTGRIVMAQQAPPPPPPPTQSIQQQQQPPSSIQHSNFPLRTNNNEALFFPVSSSSTTTSSINNQQQPHSAPIVPPSSMNQFLTSSPSTTQSSTTTIGGGVGHHRGPSIQPPPTQPQPSPSVISSSSTTAAAFQFDDNLMNSFNLFQNLSKNIDTNQLNDDTLLGADHLIEQLIQQQRNQQQQRHAPVDTNVGITQQIPPNHHQQQQHASSSTTTTLSDNHQMRLLLNHLIQQPPNQPQHYATTKDEFLALNTHQQREQYLLDRFEQFNLTSSTANNNLTSPMMKDQLRQVLNEQQQQYHPSHHHHQQQPIQQQQPPTSMGYHHHQHIDDDQLSTASSSGGGGGIIGTGRITAKKLSLDETSTMTANVANARQQMPQPQQQPQLLQRTQSYEPVNFIQQPPQQSIPNHSSYGSDSVVSHGQLSQPVEDPLQLLKKYAASGNENFVPGALSVTDVEEIQRREAEERYHHEQEQKRNQQQRLQQQIVKSDESTAIVMDKYQMMVDTTNDSVANEMEFIEVQRNKHRNQQKQQPNQKLQKIPSTTPCKQHEQTQSSPQPPTKTPPPLQQQPPTSVILPQMPQLPKKAVWGSQSVDNVETQQQPQPQLSIAEIQRLQEEKEKEERRIRQEQQMQMNAAAILAQQQQQRSMKWATQPWQEQQTPVQIKTLTEIQAEEAEKQAALLRQQQQQQQEAMEAAIRRRQDPHSQGVFTPLSVIVAKGSGNQQQPPPGVWNGSPKPVRSGAAWDSGIVADDESQNHPSSQMTAASSQQINYKAAVAAGQKPKIDSLALRQVLKTNPKVKDQSLMMFVRNEIDNPEELYRSSVELLNKHFDNIDAIGFLNIVKDLGSPAEVSEYCQSYLGSNNVSKSFVKFFITRKTYLIKLKQQLEQERNKQSQTVTKKISNWNNAQEHEERVINYKSALSANNNKTSIQSSSSGQSPSNSNGNNHSSAHIKPATLKAQIVNNLNNKSANKGNDDINLMTIQVESMEEFDKWCLDVLRQNFELTIDAETFIGFLKDIASPDEINDYVQTYLGSNKISRDFAKNFITKRSYLRNKARQIEPYEDMCGPAPALTPGGVDNNGFVTVSSSNKKKRSKNKQSTT</sequence>
<dbReference type="GO" id="GO:0005829">
    <property type="term" value="C:cytosol"/>
    <property type="evidence" value="ECO:0007669"/>
    <property type="project" value="TreeGrafter"/>
</dbReference>
<feature type="compositionally biased region" description="Polar residues" evidence="1">
    <location>
        <begin position="823"/>
        <end position="840"/>
    </location>
</feature>
<feature type="compositionally biased region" description="Low complexity" evidence="1">
    <location>
        <begin position="607"/>
        <end position="621"/>
    </location>
</feature>
<feature type="region of interest" description="Disordered" evidence="1">
    <location>
        <begin position="2171"/>
        <end position="2195"/>
    </location>
</feature>
<gene>
    <name evidence="3" type="primary">GIGYF1</name>
    <name evidence="3" type="ORF">DERF_005825</name>
</gene>
<feature type="compositionally biased region" description="Polar residues" evidence="1">
    <location>
        <begin position="594"/>
        <end position="606"/>
    </location>
</feature>
<feature type="compositionally biased region" description="Polar residues" evidence="1">
    <location>
        <begin position="449"/>
        <end position="466"/>
    </location>
</feature>
<feature type="compositionally biased region" description="Low complexity" evidence="1">
    <location>
        <begin position="864"/>
        <end position="878"/>
    </location>
</feature>
<keyword evidence="4" id="KW-1185">Reference proteome</keyword>
<feature type="compositionally biased region" description="Basic residues" evidence="1">
    <location>
        <begin position="2334"/>
        <end position="2346"/>
    </location>
</feature>
<dbReference type="InterPro" id="IPR003169">
    <property type="entry name" value="GYF"/>
</dbReference>
<organism evidence="3 4">
    <name type="scientific">Dermatophagoides farinae</name>
    <name type="common">American house dust mite</name>
    <dbReference type="NCBI Taxonomy" id="6954"/>
    <lineage>
        <taxon>Eukaryota</taxon>
        <taxon>Metazoa</taxon>
        <taxon>Ecdysozoa</taxon>
        <taxon>Arthropoda</taxon>
        <taxon>Chelicerata</taxon>
        <taxon>Arachnida</taxon>
        <taxon>Acari</taxon>
        <taxon>Acariformes</taxon>
        <taxon>Sarcoptiformes</taxon>
        <taxon>Astigmata</taxon>
        <taxon>Psoroptidia</taxon>
        <taxon>Analgoidea</taxon>
        <taxon>Pyroglyphidae</taxon>
        <taxon>Dermatophagoidinae</taxon>
        <taxon>Dermatophagoides</taxon>
    </lineage>
</organism>
<feature type="region of interest" description="Disordered" evidence="1">
    <location>
        <begin position="1542"/>
        <end position="1593"/>
    </location>
</feature>
<feature type="compositionally biased region" description="Low complexity" evidence="1">
    <location>
        <begin position="388"/>
        <end position="406"/>
    </location>
</feature>
<dbReference type="EMBL" id="ASGP02000002">
    <property type="protein sequence ID" value="KAH9522234.1"/>
    <property type="molecule type" value="Genomic_DNA"/>
</dbReference>
<feature type="compositionally biased region" description="Low complexity" evidence="1">
    <location>
        <begin position="431"/>
        <end position="448"/>
    </location>
</feature>
<dbReference type="CDD" id="cd00072">
    <property type="entry name" value="GYF"/>
    <property type="match status" value="1"/>
</dbReference>
<dbReference type="Proteomes" id="UP000790347">
    <property type="component" value="Unassembled WGS sequence"/>
</dbReference>
<feature type="region of interest" description="Disordered" evidence="1">
    <location>
        <begin position="1929"/>
        <end position="1950"/>
    </location>
</feature>
<dbReference type="PROSITE" id="PS50829">
    <property type="entry name" value="GYF"/>
    <property type="match status" value="1"/>
</dbReference>
<feature type="compositionally biased region" description="Low complexity" evidence="1">
    <location>
        <begin position="2171"/>
        <end position="2194"/>
    </location>
</feature>
<feature type="compositionally biased region" description="Polar residues" evidence="1">
    <location>
        <begin position="902"/>
        <end position="914"/>
    </location>
</feature>
<feature type="region of interest" description="Disordered" evidence="1">
    <location>
        <begin position="152"/>
        <end position="265"/>
    </location>
</feature>
<dbReference type="InterPro" id="IPR035445">
    <property type="entry name" value="GYF-like_dom_sf"/>
</dbReference>
<reference evidence="3" key="1">
    <citation type="submission" date="2013-05" db="EMBL/GenBank/DDBJ databases">
        <authorList>
            <person name="Yim A.K.Y."/>
            <person name="Chan T.F."/>
            <person name="Ji K.M."/>
            <person name="Liu X.Y."/>
            <person name="Zhou J.W."/>
            <person name="Li R.Q."/>
            <person name="Yang K.Y."/>
            <person name="Li J."/>
            <person name="Li M."/>
            <person name="Law P.T.W."/>
            <person name="Wu Y.L."/>
            <person name="Cai Z.L."/>
            <person name="Qin H."/>
            <person name="Bao Y."/>
            <person name="Leung R.K.K."/>
            <person name="Ng P.K.S."/>
            <person name="Zou J."/>
            <person name="Zhong X.J."/>
            <person name="Ran P.X."/>
            <person name="Zhong N.S."/>
            <person name="Liu Z.G."/>
            <person name="Tsui S.K.W."/>
        </authorList>
    </citation>
    <scope>NUCLEOTIDE SEQUENCE</scope>
    <source>
        <strain evidence="3">Derf</strain>
        <tissue evidence="3">Whole organism</tissue>
    </source>
</reference>
<feature type="compositionally biased region" description="Low complexity" evidence="1">
    <location>
        <begin position="1268"/>
        <end position="1281"/>
    </location>
</feature>
<name>A0A922L707_DERFA</name>